<dbReference type="GO" id="GO:0016746">
    <property type="term" value="F:acyltransferase activity"/>
    <property type="evidence" value="ECO:0007669"/>
    <property type="project" value="UniProtKB-KW"/>
</dbReference>
<keyword evidence="2" id="KW-0012">Acyltransferase</keyword>
<comment type="caution">
    <text evidence="2">The sequence shown here is derived from an EMBL/GenBank/DDBJ whole genome shotgun (WGS) entry which is preliminary data.</text>
</comment>
<keyword evidence="2" id="KW-0808">Transferase</keyword>
<evidence type="ECO:0000313" key="3">
    <source>
        <dbReference type="Proteomes" id="UP001595604"/>
    </source>
</evidence>
<gene>
    <name evidence="2" type="ORF">ACFOD9_07470</name>
</gene>
<dbReference type="RefSeq" id="WP_379509457.1">
    <property type="nucleotide sequence ID" value="NZ_JBHRTQ010000007.1"/>
</dbReference>
<dbReference type="PANTHER" id="PTHR42870:SF1">
    <property type="entry name" value="NON-SPECIFIC LIPID-TRANSFER PROTEIN-LIKE 2"/>
    <property type="match status" value="1"/>
</dbReference>
<dbReference type="Gene3D" id="3.40.47.10">
    <property type="match status" value="1"/>
</dbReference>
<dbReference type="PANTHER" id="PTHR42870">
    <property type="entry name" value="ACETYL-COA C-ACETYLTRANSFERASE"/>
    <property type="match status" value="1"/>
</dbReference>
<sequence>MTYGVIHALPRPSPELSGRAAIVGIGETDYDADYAAARARAPGHEPPTVESLCEIAFARALADSGLDRAEIDGLSLSFTFGGPEPADLARQLGLTVPYCIANGNIMAGPLPVVCADIAAGKADTVAMIFAVASRSIGRQFGGLTDRQSADSPPSYYYHHPWGFSSQAAHWALMLAAYQAAHGTREEDLGALAIQVREHARATPGAIMRQPLTMDAYLAARMVVRPLRLLDLCLVNDGAVCLIVRRADLAGAMAHAPVLVAGWGEARVKHDKMHAMVRERLAGQMREAGGQALAMAGASLADVGHFEGYDAATIHLVNQVEGYGFTPPGTGLAFCRDGQMTLGGRLPTNLSGGNLSGSYMQGWSQVAEAVRQLRHEAGPRQVRDLRLSLTSLVQTDRAHPLVLRRGE</sequence>
<reference evidence="3" key="1">
    <citation type="journal article" date="2019" name="Int. J. Syst. Evol. Microbiol.">
        <title>The Global Catalogue of Microorganisms (GCM) 10K type strain sequencing project: providing services to taxonomists for standard genome sequencing and annotation.</title>
        <authorList>
            <consortium name="The Broad Institute Genomics Platform"/>
            <consortium name="The Broad Institute Genome Sequencing Center for Infectious Disease"/>
            <person name="Wu L."/>
            <person name="Ma J."/>
        </authorList>
    </citation>
    <scope>NUCLEOTIDE SEQUENCE [LARGE SCALE GENOMIC DNA]</scope>
    <source>
        <strain evidence="3">KCTC 42984</strain>
    </source>
</reference>
<evidence type="ECO:0000313" key="2">
    <source>
        <dbReference type="EMBL" id="MFC3174084.1"/>
    </source>
</evidence>
<evidence type="ECO:0000259" key="1">
    <source>
        <dbReference type="Pfam" id="PF22691"/>
    </source>
</evidence>
<feature type="domain" description="Thiolase C-terminal" evidence="1">
    <location>
        <begin position="269"/>
        <end position="389"/>
    </location>
</feature>
<accession>A0ABV7IP98</accession>
<dbReference type="SUPFAM" id="SSF53901">
    <property type="entry name" value="Thiolase-like"/>
    <property type="match status" value="2"/>
</dbReference>
<dbReference type="Pfam" id="PF22691">
    <property type="entry name" value="Thiolase_C_1"/>
    <property type="match status" value="1"/>
</dbReference>
<dbReference type="InterPro" id="IPR016039">
    <property type="entry name" value="Thiolase-like"/>
</dbReference>
<dbReference type="InterPro" id="IPR055140">
    <property type="entry name" value="Thiolase_C_2"/>
</dbReference>
<dbReference type="EMBL" id="JBHRTQ010000007">
    <property type="protein sequence ID" value="MFC3174084.1"/>
    <property type="molecule type" value="Genomic_DNA"/>
</dbReference>
<dbReference type="EC" id="2.3.1.-" evidence="2"/>
<name>A0ABV7IP98_9SPHN</name>
<dbReference type="CDD" id="cd00829">
    <property type="entry name" value="SCP-x_thiolase"/>
    <property type="match status" value="1"/>
</dbReference>
<dbReference type="Proteomes" id="UP001595604">
    <property type="component" value="Unassembled WGS sequence"/>
</dbReference>
<protein>
    <submittedName>
        <fullName evidence="2">Thiolase family protein</fullName>
        <ecNumber evidence="2">2.3.1.-</ecNumber>
    </submittedName>
</protein>
<keyword evidence="3" id="KW-1185">Reference proteome</keyword>
<organism evidence="2 3">
    <name type="scientific">Novosphingobium bradum</name>
    <dbReference type="NCBI Taxonomy" id="1737444"/>
    <lineage>
        <taxon>Bacteria</taxon>
        <taxon>Pseudomonadati</taxon>
        <taxon>Pseudomonadota</taxon>
        <taxon>Alphaproteobacteria</taxon>
        <taxon>Sphingomonadales</taxon>
        <taxon>Sphingomonadaceae</taxon>
        <taxon>Novosphingobium</taxon>
    </lineage>
</organism>
<proteinExistence type="predicted"/>